<dbReference type="SMART" id="SM00342">
    <property type="entry name" value="HTH_ARAC"/>
    <property type="match status" value="1"/>
</dbReference>
<accession>A0ABT5R490</accession>
<evidence type="ECO:0000313" key="6">
    <source>
        <dbReference type="Proteomes" id="UP001149400"/>
    </source>
</evidence>
<dbReference type="InterPro" id="IPR050204">
    <property type="entry name" value="AraC_XylS_family_regulators"/>
</dbReference>
<dbReference type="PROSITE" id="PS01124">
    <property type="entry name" value="HTH_ARAC_FAMILY_2"/>
    <property type="match status" value="1"/>
</dbReference>
<proteinExistence type="predicted"/>
<evidence type="ECO:0000256" key="3">
    <source>
        <dbReference type="ARBA" id="ARBA00023163"/>
    </source>
</evidence>
<reference evidence="5" key="1">
    <citation type="submission" date="2021-12" db="EMBL/GenBank/DDBJ databases">
        <title>Enterovibrio ZSDZ35 sp. nov. and Enterovibrio ZSDZ42 sp. nov., isolated from coastal seawater in Qingdao.</title>
        <authorList>
            <person name="Zhang P."/>
        </authorList>
    </citation>
    <scope>NUCLEOTIDE SEQUENCE</scope>
    <source>
        <strain evidence="5">ZSDZ42</strain>
    </source>
</reference>
<gene>
    <name evidence="5" type="ORF">LRP50_17795</name>
</gene>
<keyword evidence="2" id="KW-0238">DNA-binding</keyword>
<dbReference type="Gene3D" id="1.10.10.60">
    <property type="entry name" value="Homeodomain-like"/>
    <property type="match status" value="1"/>
</dbReference>
<keyword evidence="1" id="KW-0805">Transcription regulation</keyword>
<dbReference type="RefSeq" id="WP_274165795.1">
    <property type="nucleotide sequence ID" value="NZ_JAJUBC010000023.1"/>
</dbReference>
<dbReference type="PANTHER" id="PTHR46796">
    <property type="entry name" value="HTH-TYPE TRANSCRIPTIONAL ACTIVATOR RHAS-RELATED"/>
    <property type="match status" value="1"/>
</dbReference>
<name>A0ABT5R490_9GAMM</name>
<dbReference type="Pfam" id="PF12852">
    <property type="entry name" value="Cupin_6"/>
    <property type="match status" value="1"/>
</dbReference>
<keyword evidence="3" id="KW-0804">Transcription</keyword>
<dbReference type="SUPFAM" id="SSF46689">
    <property type="entry name" value="Homeodomain-like"/>
    <property type="match status" value="2"/>
</dbReference>
<protein>
    <submittedName>
        <fullName evidence="5">AraC family transcriptional regulator</fullName>
    </submittedName>
</protein>
<keyword evidence="6" id="KW-1185">Reference proteome</keyword>
<evidence type="ECO:0000259" key="4">
    <source>
        <dbReference type="PROSITE" id="PS01124"/>
    </source>
</evidence>
<dbReference type="Proteomes" id="UP001149400">
    <property type="component" value="Unassembled WGS sequence"/>
</dbReference>
<dbReference type="InterPro" id="IPR009057">
    <property type="entry name" value="Homeodomain-like_sf"/>
</dbReference>
<evidence type="ECO:0000256" key="1">
    <source>
        <dbReference type="ARBA" id="ARBA00023015"/>
    </source>
</evidence>
<sequence length="314" mass="35877">MSKGIKDIKMFNLFTDIIETLKFRGTIFFSSDLSAPWGISLEKRKYPRFHIALKGTLYVGADNTSNVKANEMDIFMLPKGDSHWIADNPGNKKLSSSQAVDACELGSPLFQIGPNTHRIMCGLVEFDEGLTHPILDALPTVIHVQNVDHNSIIWQLIMLIDQEIRENGIHQNPSIDKLTEVLFLKILIQFFNENTEKYSFLRAIHDKRIHQALMLMHQNPQHDWTLEELGSQIGMSKATLVRHFQDALNMAPIAYLNHWRRLKAYNAIRYTNDSMDKIAVSLGFTSGRTLSRALIRELGMTPAEIRHKQKREGV</sequence>
<dbReference type="PANTHER" id="PTHR46796:SF7">
    <property type="entry name" value="ARAC FAMILY TRANSCRIPTIONAL REGULATOR"/>
    <property type="match status" value="1"/>
</dbReference>
<dbReference type="InterPro" id="IPR018060">
    <property type="entry name" value="HTH_AraC"/>
</dbReference>
<feature type="domain" description="HTH araC/xylS-type" evidence="4">
    <location>
        <begin position="210"/>
        <end position="308"/>
    </location>
</feature>
<organism evidence="5 6">
    <name type="scientific">Enterovibrio gelatinilyticus</name>
    <dbReference type="NCBI Taxonomy" id="2899819"/>
    <lineage>
        <taxon>Bacteria</taxon>
        <taxon>Pseudomonadati</taxon>
        <taxon>Pseudomonadota</taxon>
        <taxon>Gammaproteobacteria</taxon>
        <taxon>Vibrionales</taxon>
        <taxon>Vibrionaceae</taxon>
        <taxon>Enterovibrio</taxon>
    </lineage>
</organism>
<dbReference type="InterPro" id="IPR032783">
    <property type="entry name" value="AraC_lig"/>
</dbReference>
<dbReference type="EMBL" id="JAJUBC010000023">
    <property type="protein sequence ID" value="MDD1794985.1"/>
    <property type="molecule type" value="Genomic_DNA"/>
</dbReference>
<comment type="caution">
    <text evidence="5">The sequence shown here is derived from an EMBL/GenBank/DDBJ whole genome shotgun (WGS) entry which is preliminary data.</text>
</comment>
<evidence type="ECO:0000256" key="2">
    <source>
        <dbReference type="ARBA" id="ARBA00023125"/>
    </source>
</evidence>
<evidence type="ECO:0000313" key="5">
    <source>
        <dbReference type="EMBL" id="MDD1794985.1"/>
    </source>
</evidence>
<dbReference type="Pfam" id="PF12833">
    <property type="entry name" value="HTH_18"/>
    <property type="match status" value="1"/>
</dbReference>